<feature type="region of interest" description="Disordered" evidence="1">
    <location>
        <begin position="300"/>
        <end position="321"/>
    </location>
</feature>
<feature type="region of interest" description="Disordered" evidence="1">
    <location>
        <begin position="260"/>
        <end position="285"/>
    </location>
</feature>
<proteinExistence type="predicted"/>
<evidence type="ECO:0000313" key="3">
    <source>
        <dbReference type="Proteomes" id="UP000236544"/>
    </source>
</evidence>
<reference evidence="3" key="1">
    <citation type="submission" date="2015-10" db="EMBL/GenBank/DDBJ databases">
        <authorList>
            <person name="Devillers H."/>
        </authorList>
    </citation>
    <scope>NUCLEOTIDE SEQUENCE [LARGE SCALE GENOMIC DNA]</scope>
</reference>
<feature type="compositionally biased region" description="Low complexity" evidence="1">
    <location>
        <begin position="386"/>
        <end position="401"/>
    </location>
</feature>
<protein>
    <submittedName>
        <fullName evidence="2">LAQU0S01e14752g1_1</fullName>
    </submittedName>
</protein>
<feature type="compositionally biased region" description="Polar residues" evidence="1">
    <location>
        <begin position="506"/>
        <end position="518"/>
    </location>
</feature>
<feature type="compositionally biased region" description="Polar residues" evidence="1">
    <location>
        <begin position="28"/>
        <end position="38"/>
    </location>
</feature>
<feature type="region of interest" description="Disordered" evidence="1">
    <location>
        <begin position="431"/>
        <end position="518"/>
    </location>
</feature>
<name>A0A0P1KMP7_9SACH</name>
<gene>
    <name evidence="2" type="ORF">LAQU0_S01e14752g</name>
</gene>
<keyword evidence="3" id="KW-1185">Reference proteome</keyword>
<feature type="compositionally biased region" description="Polar residues" evidence="1">
    <location>
        <begin position="358"/>
        <end position="367"/>
    </location>
</feature>
<evidence type="ECO:0000313" key="2">
    <source>
        <dbReference type="EMBL" id="CUS20792.1"/>
    </source>
</evidence>
<accession>A0A0P1KMP7</accession>
<sequence>MSFDWLNVPGLSGNGNENIDVAEPPPSVSFNFGNSASESTERESHVDTPQGLDQADVFHAQSNYNVDLSPAKPQTQSASYTETKEDLQVPLSLSRTQLTREEAKTYLRWYGYIASRKHTKLIALDDVFHFMTNFPLEQVVKERIEHIFKTCKNALNIGQFFAILRIIARALTDKVLPTRKMIMEAAPVPKPKPILAAGNEEVYEEIEDSQDGPELKVDFDSFASLLLTGQKKKRMRRRITNDHKRSKRVRFNDKLMTFQDHIQSPDNDQVTEDEEIAEKNEPLDLSLPMDQLLKKMAARKKNNSALVSEPPSQKVPESQEEKEVLEDMKESLNHFHQIHNVDSVSLGGVPAQVPPTGAPSTQGTTQMEPLKPTATGSANYLFRSSQQQPPQNVNQEPLQPLKPTATGSANYLFRSSQKQATPQKPEQNSFNFMHAINSDPPNNTIHGNHTTFQSPTPDIPQIRAPLSQSFSGQPLHSSPQPSSNLGVPFPNQNFLPPPSSGFGISPQPTSQNHFSPNLSANNYFQNLLSSSPSPNASTLQLPQSSSAAPYANAYSLNSKISQDSNYLKPNVTGPSNSQYQINPNQYQRREYQSFTPSPVPTLPSYPQPSQNPYKSHDYLGDLRALQEHVDQLQNAYNR</sequence>
<feature type="compositionally biased region" description="Pro residues" evidence="1">
    <location>
        <begin position="597"/>
        <end position="606"/>
    </location>
</feature>
<evidence type="ECO:0000256" key="1">
    <source>
        <dbReference type="SAM" id="MobiDB-lite"/>
    </source>
</evidence>
<dbReference type="OrthoDB" id="2553626at2759"/>
<dbReference type="AlphaFoldDB" id="A0A0P1KMP7"/>
<feature type="region of interest" description="Disordered" evidence="1">
    <location>
        <begin position="593"/>
        <end position="616"/>
    </location>
</feature>
<feature type="compositionally biased region" description="Polar residues" evidence="1">
    <location>
        <begin position="439"/>
        <end position="456"/>
    </location>
</feature>
<feature type="region of interest" description="Disordered" evidence="1">
    <location>
        <begin position="350"/>
        <end position="406"/>
    </location>
</feature>
<feature type="region of interest" description="Disordered" evidence="1">
    <location>
        <begin position="16"/>
        <end position="48"/>
    </location>
</feature>
<feature type="compositionally biased region" description="Polar residues" evidence="1">
    <location>
        <begin position="466"/>
        <end position="494"/>
    </location>
</feature>
<organism evidence="2 3">
    <name type="scientific">Lachancea quebecensis</name>
    <dbReference type="NCBI Taxonomy" id="1654605"/>
    <lineage>
        <taxon>Eukaryota</taxon>
        <taxon>Fungi</taxon>
        <taxon>Dikarya</taxon>
        <taxon>Ascomycota</taxon>
        <taxon>Saccharomycotina</taxon>
        <taxon>Saccharomycetes</taxon>
        <taxon>Saccharomycetales</taxon>
        <taxon>Saccharomycetaceae</taxon>
        <taxon>Lachancea</taxon>
    </lineage>
</organism>
<dbReference type="Proteomes" id="UP000236544">
    <property type="component" value="Unassembled WGS sequence"/>
</dbReference>
<feature type="compositionally biased region" description="Polar residues" evidence="1">
    <location>
        <begin position="374"/>
        <end position="385"/>
    </location>
</feature>
<dbReference type="EMBL" id="LN890560">
    <property type="protein sequence ID" value="CUS20792.1"/>
    <property type="molecule type" value="Genomic_DNA"/>
</dbReference>